<dbReference type="Gene3D" id="1.10.3290.10">
    <property type="entry name" value="Fido-like domain"/>
    <property type="match status" value="1"/>
</dbReference>
<accession>A0A3N0J2U7</accession>
<feature type="domain" description="Fido" evidence="2">
    <location>
        <begin position="166"/>
        <end position="319"/>
    </location>
</feature>
<reference evidence="4" key="3">
    <citation type="journal article" date="2019" name="Microbiol. Resour. Announc.">
        <title>Draft Genome Sequences of Type Strains of Gordonibacter faecihominis, Paraeggerthella hongkongensis, Parvibacter caecicola,Slackia equolifaciens, Slackia faecicanis, and Slackia isoflavoniconvertens.</title>
        <authorList>
            <person name="Danylec N."/>
            <person name="Stoll D.A."/>
            <person name="Dotsch A."/>
            <person name="Huch M."/>
        </authorList>
    </citation>
    <scope>NUCLEOTIDE SEQUENCE</scope>
    <source>
        <strain evidence="4">DSM 16107</strain>
    </source>
</reference>
<evidence type="ECO:0000259" key="2">
    <source>
        <dbReference type="PROSITE" id="PS51459"/>
    </source>
</evidence>
<evidence type="ECO:0000313" key="4">
    <source>
        <dbReference type="EMBL" id="RNM43060.1"/>
    </source>
</evidence>
<dbReference type="AlphaFoldDB" id="A0A3N0J2U7"/>
<protein>
    <recommendedName>
        <fullName evidence="2">Fido domain-containing protein</fullName>
    </recommendedName>
</protein>
<dbReference type="Proteomes" id="UP000270112">
    <property type="component" value="Unassembled WGS sequence"/>
</dbReference>
<evidence type="ECO:0000256" key="1">
    <source>
        <dbReference type="SAM" id="MobiDB-lite"/>
    </source>
</evidence>
<reference evidence="3 5" key="1">
    <citation type="journal article" date="2018" name="Elife">
        <title>Discovery and characterization of a prevalent human gut bacterial enzyme sufficient for the inactivation of a family of plant toxins.</title>
        <authorList>
            <person name="Koppel N."/>
            <person name="Bisanz J.E."/>
            <person name="Pandelia M.E."/>
            <person name="Turnbaugh P.J."/>
            <person name="Balskus E.P."/>
        </authorList>
    </citation>
    <scope>NUCLEOTIDE SEQUENCE [LARGE SCALE GENOMIC DNA]</scope>
    <source>
        <strain evidence="3 5">DSM 16107</strain>
    </source>
</reference>
<evidence type="ECO:0000313" key="5">
    <source>
        <dbReference type="Proteomes" id="UP000253817"/>
    </source>
</evidence>
<name>A0A3N0J2U7_9ACTN</name>
<evidence type="ECO:0000313" key="6">
    <source>
        <dbReference type="Proteomes" id="UP000270112"/>
    </source>
</evidence>
<dbReference type="InterPro" id="IPR003812">
    <property type="entry name" value="Fido"/>
</dbReference>
<organism evidence="4 6">
    <name type="scientific">Eggerthella sinensis</name>
    <dbReference type="NCBI Taxonomy" id="242230"/>
    <lineage>
        <taxon>Bacteria</taxon>
        <taxon>Bacillati</taxon>
        <taxon>Actinomycetota</taxon>
        <taxon>Coriobacteriia</taxon>
        <taxon>Eggerthellales</taxon>
        <taxon>Eggerthellaceae</taxon>
        <taxon>Eggerthella</taxon>
    </lineage>
</organism>
<sequence length="441" mass="49408">MGQSKQVIGGVTMDADENRQIGQDRAPVAPGSVSGTSTYVPHAIANRAFSFRGETLATESNTEIALVRMDEMARTYPYGASLVRILNRVEAMATVRSDGVEPDLMQLLHLEFAREVGKASPREQKMYLRKVFHGSPLVTIEASYEAFCCIETLEWIERYEPKPEGITSDDVWKLYELCMRGTRKERDAGRRGSNTRSEAKSPNSGVRYMPPDYRQIDMFIDDLVEFCNRPSLTPLTRSAIAHFQLEAIKPVSEGLDRWGRMLAFLIWRQCGLMENMLPPFSLTPAVQTRKHTELLIPYQTGQDFAKRSASASLDSWVAHCARATGRSVPLAYLYRDCVTDIEADWHDRCTDMHKGSALDALLSHLVAIPIVSVPSASAITGKSYQTAAEAVARLVDLDVLTPLTEGKRNRMFVAHEAVERLSHLQTQFIPAKATTRESFFR</sequence>
<dbReference type="PROSITE" id="PS51459">
    <property type="entry name" value="FIDO"/>
    <property type="match status" value="1"/>
</dbReference>
<feature type="compositionally biased region" description="Polar residues" evidence="1">
    <location>
        <begin position="192"/>
        <end position="204"/>
    </location>
</feature>
<dbReference type="InterPro" id="IPR036597">
    <property type="entry name" value="Fido-like_dom_sf"/>
</dbReference>
<dbReference type="EMBL" id="QICC01000004">
    <property type="protein sequence ID" value="RNM43060.1"/>
    <property type="molecule type" value="Genomic_DNA"/>
</dbReference>
<feature type="region of interest" description="Disordered" evidence="1">
    <location>
        <begin position="185"/>
        <end position="206"/>
    </location>
</feature>
<dbReference type="Proteomes" id="UP000253817">
    <property type="component" value="Unassembled WGS sequence"/>
</dbReference>
<dbReference type="Pfam" id="PF02661">
    <property type="entry name" value="Fic"/>
    <property type="match status" value="1"/>
</dbReference>
<comment type="caution">
    <text evidence="4">The sequence shown here is derived from an EMBL/GenBank/DDBJ whole genome shotgun (WGS) entry which is preliminary data.</text>
</comment>
<reference evidence="6" key="2">
    <citation type="submission" date="2018-05" db="EMBL/GenBank/DDBJ databases">
        <title>Genome Sequencing of selected type strains of the family Eggerthellaceae.</title>
        <authorList>
            <person name="Danylec N."/>
            <person name="Stoll D.A."/>
            <person name="Doetsch A."/>
            <person name="Huch M."/>
        </authorList>
    </citation>
    <scope>NUCLEOTIDE SEQUENCE [LARGE SCALE GENOMIC DNA]</scope>
    <source>
        <strain evidence="6">DSM 16107</strain>
    </source>
</reference>
<proteinExistence type="predicted"/>
<gene>
    <name evidence="3" type="ORF">C1876_07135</name>
    <name evidence="4" type="ORF">DMP09_02075</name>
</gene>
<dbReference type="SUPFAM" id="SSF140931">
    <property type="entry name" value="Fic-like"/>
    <property type="match status" value="1"/>
</dbReference>
<evidence type="ECO:0000313" key="3">
    <source>
        <dbReference type="EMBL" id="RDB69274.1"/>
    </source>
</evidence>
<dbReference type="EMBL" id="PPTT01000010">
    <property type="protein sequence ID" value="RDB69274.1"/>
    <property type="molecule type" value="Genomic_DNA"/>
</dbReference>
<keyword evidence="5" id="KW-1185">Reference proteome</keyword>